<accession>L5M5D7</accession>
<organism evidence="1 2">
    <name type="scientific">Myotis davidii</name>
    <name type="common">David's myotis</name>
    <dbReference type="NCBI Taxonomy" id="225400"/>
    <lineage>
        <taxon>Eukaryota</taxon>
        <taxon>Metazoa</taxon>
        <taxon>Chordata</taxon>
        <taxon>Craniata</taxon>
        <taxon>Vertebrata</taxon>
        <taxon>Euteleostomi</taxon>
        <taxon>Mammalia</taxon>
        <taxon>Eutheria</taxon>
        <taxon>Laurasiatheria</taxon>
        <taxon>Chiroptera</taxon>
        <taxon>Yangochiroptera</taxon>
        <taxon>Vespertilionidae</taxon>
        <taxon>Myotis</taxon>
    </lineage>
</organism>
<sequence>MHSHGAFPRCPVHEDGRIMPRGERESLGFQKEVTLTYWIRGSKFLLTLCQHLSTMYYMEGAREVSGLASRAVPVVLH</sequence>
<dbReference type="AlphaFoldDB" id="L5M5D7"/>
<dbReference type="Proteomes" id="UP000010556">
    <property type="component" value="Unassembled WGS sequence"/>
</dbReference>
<name>L5M5D7_MYODS</name>
<proteinExistence type="predicted"/>
<protein>
    <submittedName>
        <fullName evidence="1">Uncharacterized protein</fullName>
    </submittedName>
</protein>
<evidence type="ECO:0000313" key="2">
    <source>
        <dbReference type="Proteomes" id="UP000010556"/>
    </source>
</evidence>
<keyword evidence="2" id="KW-1185">Reference proteome</keyword>
<dbReference type="EMBL" id="KB104099">
    <property type="protein sequence ID" value="ELK33532.1"/>
    <property type="molecule type" value="Genomic_DNA"/>
</dbReference>
<gene>
    <name evidence="1" type="ORF">MDA_GLEAN10017337</name>
</gene>
<evidence type="ECO:0000313" key="1">
    <source>
        <dbReference type="EMBL" id="ELK33532.1"/>
    </source>
</evidence>
<reference evidence="2" key="1">
    <citation type="journal article" date="2013" name="Science">
        <title>Comparative analysis of bat genomes provides insight into the evolution of flight and immunity.</title>
        <authorList>
            <person name="Zhang G."/>
            <person name="Cowled C."/>
            <person name="Shi Z."/>
            <person name="Huang Z."/>
            <person name="Bishop-Lilly K.A."/>
            <person name="Fang X."/>
            <person name="Wynne J.W."/>
            <person name="Xiong Z."/>
            <person name="Baker M.L."/>
            <person name="Zhao W."/>
            <person name="Tachedjian M."/>
            <person name="Zhu Y."/>
            <person name="Zhou P."/>
            <person name="Jiang X."/>
            <person name="Ng J."/>
            <person name="Yang L."/>
            <person name="Wu L."/>
            <person name="Xiao J."/>
            <person name="Feng Y."/>
            <person name="Chen Y."/>
            <person name="Sun X."/>
            <person name="Zhang Y."/>
            <person name="Marsh G.A."/>
            <person name="Crameri G."/>
            <person name="Broder C.C."/>
            <person name="Frey K.G."/>
            <person name="Wang L.F."/>
            <person name="Wang J."/>
        </authorList>
    </citation>
    <scope>NUCLEOTIDE SEQUENCE [LARGE SCALE GENOMIC DNA]</scope>
</reference>